<evidence type="ECO:0000313" key="10">
    <source>
        <dbReference type="Proteomes" id="UP000182278"/>
    </source>
</evidence>
<dbReference type="Proteomes" id="UP000182278">
    <property type="component" value="Unassembled WGS sequence"/>
</dbReference>
<feature type="transmembrane region" description="Helical" evidence="5">
    <location>
        <begin position="235"/>
        <end position="255"/>
    </location>
</feature>
<dbReference type="PANTHER" id="PTHR33507:SF3">
    <property type="entry name" value="INNER MEMBRANE PROTEIN YBBJ"/>
    <property type="match status" value="1"/>
</dbReference>
<comment type="subcellular location">
    <subcellularLocation>
        <location evidence="1">Membrane</location>
        <topology evidence="1">Multi-pass membrane protein</topology>
    </subcellularLocation>
</comment>
<evidence type="ECO:0000313" key="9">
    <source>
        <dbReference type="EMBL" id="OIN97554.1"/>
    </source>
</evidence>
<feature type="domain" description="NfeD1b N-terminal" evidence="8">
    <location>
        <begin position="34"/>
        <end position="222"/>
    </location>
</feature>
<evidence type="ECO:0000259" key="7">
    <source>
        <dbReference type="Pfam" id="PF24961"/>
    </source>
</evidence>
<dbReference type="InterPro" id="IPR029045">
    <property type="entry name" value="ClpP/crotonase-like_dom_sf"/>
</dbReference>
<dbReference type="EMBL" id="MNUO01000044">
    <property type="protein sequence ID" value="OIN97554.1"/>
    <property type="molecule type" value="Genomic_DNA"/>
</dbReference>
<feature type="domain" description="NfeD integral membrane" evidence="7">
    <location>
        <begin position="242"/>
        <end position="367"/>
    </location>
</feature>
<dbReference type="InterPro" id="IPR012340">
    <property type="entry name" value="NA-bd_OB-fold"/>
</dbReference>
<comment type="caution">
    <text evidence="9">The sequence shown here is derived from an EMBL/GenBank/DDBJ whole genome shotgun (WGS) entry which is preliminary data.</text>
</comment>
<feature type="transmembrane region" description="Helical" evidence="5">
    <location>
        <begin position="33"/>
        <end position="51"/>
    </location>
</feature>
<dbReference type="PANTHER" id="PTHR33507">
    <property type="entry name" value="INNER MEMBRANE PROTEIN YBBJ"/>
    <property type="match status" value="1"/>
</dbReference>
<evidence type="ECO:0000259" key="8">
    <source>
        <dbReference type="Pfam" id="PF25145"/>
    </source>
</evidence>
<gene>
    <name evidence="9" type="ORF">AUJ66_02785</name>
</gene>
<dbReference type="InterPro" id="IPR052165">
    <property type="entry name" value="Membrane_assoc_protease"/>
</dbReference>
<dbReference type="Pfam" id="PF25145">
    <property type="entry name" value="NfeD1b_N"/>
    <property type="match status" value="1"/>
</dbReference>
<evidence type="ECO:0000256" key="2">
    <source>
        <dbReference type="ARBA" id="ARBA00022692"/>
    </source>
</evidence>
<organism evidence="9 10">
    <name type="scientific">Candidatus Desantisbacteria bacterium CG1_02_38_46</name>
    <dbReference type="NCBI Taxonomy" id="1817893"/>
    <lineage>
        <taxon>Bacteria</taxon>
        <taxon>Candidatus Desantisiibacteriota</taxon>
    </lineage>
</organism>
<dbReference type="GO" id="GO:0005886">
    <property type="term" value="C:plasma membrane"/>
    <property type="evidence" value="ECO:0007669"/>
    <property type="project" value="TreeGrafter"/>
</dbReference>
<proteinExistence type="predicted"/>
<dbReference type="CDD" id="cd07021">
    <property type="entry name" value="Clp_protease_NfeD_like"/>
    <property type="match status" value="1"/>
</dbReference>
<dbReference type="Gene3D" id="2.40.50.140">
    <property type="entry name" value="Nucleic acid-binding proteins"/>
    <property type="match status" value="1"/>
</dbReference>
<evidence type="ECO:0000256" key="3">
    <source>
        <dbReference type="ARBA" id="ARBA00022989"/>
    </source>
</evidence>
<dbReference type="Pfam" id="PF24961">
    <property type="entry name" value="NfeD_membrane"/>
    <property type="match status" value="1"/>
</dbReference>
<evidence type="ECO:0000256" key="4">
    <source>
        <dbReference type="ARBA" id="ARBA00023136"/>
    </source>
</evidence>
<dbReference type="InterPro" id="IPR002810">
    <property type="entry name" value="NfeD-like_C"/>
</dbReference>
<dbReference type="AlphaFoldDB" id="A0A1J4SFU6"/>
<dbReference type="InterPro" id="IPR056739">
    <property type="entry name" value="NfeD_membrane"/>
</dbReference>
<feature type="transmembrane region" description="Helical" evidence="5">
    <location>
        <begin position="9"/>
        <end position="27"/>
    </location>
</feature>
<evidence type="ECO:0000256" key="5">
    <source>
        <dbReference type="SAM" id="Phobius"/>
    </source>
</evidence>
<feature type="transmembrane region" description="Helical" evidence="5">
    <location>
        <begin position="298"/>
        <end position="331"/>
    </location>
</feature>
<protein>
    <submittedName>
        <fullName evidence="9">Uncharacterized protein</fullName>
    </submittedName>
</protein>
<dbReference type="Pfam" id="PF01957">
    <property type="entry name" value="NfeD"/>
    <property type="match status" value="1"/>
</dbReference>
<dbReference type="STRING" id="1817893.AUJ66_02785"/>
<dbReference type="InterPro" id="IPR056738">
    <property type="entry name" value="NfeD1b_N"/>
</dbReference>
<feature type="domain" description="NfeD-like C-terminal" evidence="6">
    <location>
        <begin position="403"/>
        <end position="456"/>
    </location>
</feature>
<feature type="transmembrane region" description="Helical" evidence="5">
    <location>
        <begin position="351"/>
        <end position="370"/>
    </location>
</feature>
<dbReference type="SUPFAM" id="SSF52096">
    <property type="entry name" value="ClpP/crotonase"/>
    <property type="match status" value="1"/>
</dbReference>
<accession>A0A1J4SFU6</accession>
<keyword evidence="2 5" id="KW-0812">Transmembrane</keyword>
<keyword evidence="4 5" id="KW-0472">Membrane</keyword>
<name>A0A1J4SFU6_9BACT</name>
<reference evidence="9 10" key="1">
    <citation type="journal article" date="2016" name="Environ. Microbiol.">
        <title>Genomic resolution of a cold subsurface aquifer community provides metabolic insights for novel microbes adapted to high CO concentrations.</title>
        <authorList>
            <person name="Probst A.J."/>
            <person name="Castelle C.J."/>
            <person name="Singh A."/>
            <person name="Brown C.T."/>
            <person name="Anantharaman K."/>
            <person name="Sharon I."/>
            <person name="Hug L.A."/>
            <person name="Burstein D."/>
            <person name="Emerson J.B."/>
            <person name="Thomas B.C."/>
            <person name="Banfield J.F."/>
        </authorList>
    </citation>
    <scope>NUCLEOTIDE SEQUENCE [LARGE SCALE GENOMIC DNA]</scope>
    <source>
        <strain evidence="9">CG1_02_38_46</strain>
    </source>
</reference>
<evidence type="ECO:0000256" key="1">
    <source>
        <dbReference type="ARBA" id="ARBA00004141"/>
    </source>
</evidence>
<dbReference type="Gene3D" id="3.90.226.10">
    <property type="entry name" value="2-enoyl-CoA Hydratase, Chain A, domain 1"/>
    <property type="match status" value="1"/>
</dbReference>
<sequence length="460" mass="50233">MKRVKRGRFYFSILLIIFAIFSNLYSIGQNKKIVYVIPIKGTIDLGLSGFVERAIKEARDKGAKVLILEIDTFGGRVDAATQIRDAIFESGIQSIAFINKRAISAGALISLATNSIVMVPGSTIGAATPVAFSPAGTTSPTGEKEISYVRKEFKATAEKTGHPADLAEAMVDPDVEIKGVIKKGKLLTLTTQEALKLKLAAHQASGISELMKIYGLMDAEIIEPGLNWSENFVRFLTNPMFSGLLLTIGFLGIYFELQAPGWGISGTIGVICLILFFGGYLLVGLAQWTEIILFMAGTILLTIEIFTIPGFGFVGVSGIFFIILSIFLSLIKKPAPDVPVFRGDYLRALQTVVWSLVATLATLFVIFKFFPSTRIWKRFENAFALKFKEESNLGYKVTLFNAEAFKGKEGRTVTVLRPIGKIQIGDEIIDATTDGEYIGAGKKIKVVRIEGNNIIVSEEV</sequence>
<feature type="transmembrane region" description="Helical" evidence="5">
    <location>
        <begin position="261"/>
        <end position="286"/>
    </location>
</feature>
<evidence type="ECO:0000259" key="6">
    <source>
        <dbReference type="Pfam" id="PF01957"/>
    </source>
</evidence>
<keyword evidence="3 5" id="KW-1133">Transmembrane helix</keyword>